<dbReference type="EMBL" id="CAACVS010000455">
    <property type="protein sequence ID" value="VEU42588.1"/>
    <property type="molecule type" value="Genomic_DNA"/>
</dbReference>
<dbReference type="AlphaFoldDB" id="A0A448ZKN0"/>
<proteinExistence type="predicted"/>
<name>A0A448ZKN0_9STRA</name>
<evidence type="ECO:0000313" key="2">
    <source>
        <dbReference type="Proteomes" id="UP000291116"/>
    </source>
</evidence>
<protein>
    <submittedName>
        <fullName evidence="1">Uncharacterized protein</fullName>
    </submittedName>
</protein>
<keyword evidence="2" id="KW-1185">Reference proteome</keyword>
<sequence>MTAPVWPADKHMSLDEAFHFAACAKRIGKVASIEKKRFAAMVSSGILNAEEGVADGCQAPIYLVWKFLGCCEGLCGSALGVTVKSGFDTTVSWLCSIGEL</sequence>
<dbReference type="OrthoDB" id="10249433at2759"/>
<gene>
    <name evidence="1" type="ORF">PSNMU_V1.4_AUG-EV-PASAV3_0095610</name>
</gene>
<dbReference type="Proteomes" id="UP000291116">
    <property type="component" value="Unassembled WGS sequence"/>
</dbReference>
<reference evidence="1 2" key="1">
    <citation type="submission" date="2019-01" db="EMBL/GenBank/DDBJ databases">
        <authorList>
            <person name="Ferrante I. M."/>
        </authorList>
    </citation>
    <scope>NUCLEOTIDE SEQUENCE [LARGE SCALE GENOMIC DNA]</scope>
    <source>
        <strain evidence="1 2">B856</strain>
    </source>
</reference>
<accession>A0A448ZKN0</accession>
<organism evidence="1 2">
    <name type="scientific">Pseudo-nitzschia multistriata</name>
    <dbReference type="NCBI Taxonomy" id="183589"/>
    <lineage>
        <taxon>Eukaryota</taxon>
        <taxon>Sar</taxon>
        <taxon>Stramenopiles</taxon>
        <taxon>Ochrophyta</taxon>
        <taxon>Bacillariophyta</taxon>
        <taxon>Bacillariophyceae</taxon>
        <taxon>Bacillariophycidae</taxon>
        <taxon>Bacillariales</taxon>
        <taxon>Bacillariaceae</taxon>
        <taxon>Pseudo-nitzschia</taxon>
    </lineage>
</organism>
<evidence type="ECO:0000313" key="1">
    <source>
        <dbReference type="EMBL" id="VEU42588.1"/>
    </source>
</evidence>